<feature type="coiled-coil region" evidence="1">
    <location>
        <begin position="109"/>
        <end position="161"/>
    </location>
</feature>
<keyword evidence="1" id="KW-0175">Coiled coil</keyword>
<dbReference type="Proteomes" id="UP001358193">
    <property type="component" value="Segment"/>
</dbReference>
<dbReference type="EMBL" id="OR769223">
    <property type="protein sequence ID" value="WQJ53338.1"/>
    <property type="molecule type" value="Genomic_DNA"/>
</dbReference>
<sequence>MYSEVFDMIARFTAVMDGAKMWRYRVTEKDDISDGSIVIARECYSADEWKQFGGHDGRGAWVSVKKYKYYVGVKEGDVVLSAKIASDGKHVPFLHGHDWFKLEIDEKAYDRAVKAKAKADAEAEKAKSREIERQKAEEERIRRMEEEAEKARIEKIRLEEERLAAPLVITVGMWEAMQKHISELESRLEDVASYVDMHDPLEE</sequence>
<evidence type="ECO:0000313" key="3">
    <source>
        <dbReference type="Proteomes" id="UP001358193"/>
    </source>
</evidence>
<name>A0ABZ0Z5N5_9CAUD</name>
<protein>
    <submittedName>
        <fullName evidence="2">Uncharacterized protein</fullName>
    </submittedName>
</protein>
<proteinExistence type="predicted"/>
<evidence type="ECO:0000313" key="2">
    <source>
        <dbReference type="EMBL" id="WQJ53338.1"/>
    </source>
</evidence>
<accession>A0ABZ0Z5N5</accession>
<organism evidence="2 3">
    <name type="scientific">phage Lak_Megaphage_Sonny</name>
    <dbReference type="NCBI Taxonomy" id="3109229"/>
    <lineage>
        <taxon>Viruses</taxon>
        <taxon>Duplodnaviria</taxon>
        <taxon>Heunggongvirae</taxon>
        <taxon>Uroviricota</taxon>
        <taxon>Caudoviricetes</taxon>
        <taxon>Caudoviricetes code 15 clade</taxon>
    </lineage>
</organism>
<keyword evidence="3" id="KW-1185">Reference proteome</keyword>
<evidence type="ECO:0000256" key="1">
    <source>
        <dbReference type="SAM" id="Coils"/>
    </source>
</evidence>
<reference evidence="2 3" key="1">
    <citation type="submission" date="2023-11" db="EMBL/GenBank/DDBJ databases">
        <authorList>
            <person name="Cook R."/>
            <person name="Crisci M."/>
            <person name="Pye H."/>
            <person name="Adriaenssens E."/>
            <person name="Santini J."/>
        </authorList>
    </citation>
    <scope>NUCLEOTIDE SEQUENCE [LARGE SCALE GENOMIC DNA]</scope>
    <source>
        <strain evidence="2">Lak_Megaphage_Sonny</strain>
    </source>
</reference>